<dbReference type="EMBL" id="AYTS01000056">
    <property type="protein sequence ID" value="OOP56918.1"/>
    <property type="molecule type" value="Genomic_DNA"/>
</dbReference>
<keyword evidence="3" id="KW-0645">Protease</keyword>
<dbReference type="GO" id="GO:0006508">
    <property type="term" value="P:proteolysis"/>
    <property type="evidence" value="ECO:0007669"/>
    <property type="project" value="UniProtKB-KW"/>
</dbReference>
<evidence type="ECO:0000313" key="3">
    <source>
        <dbReference type="EMBL" id="OOP56918.1"/>
    </source>
</evidence>
<comment type="caution">
    <text evidence="3">The sequence shown here is derived from an EMBL/GenBank/DDBJ whole genome shotgun (WGS) entry which is preliminary data.</text>
</comment>
<evidence type="ECO:0000259" key="2">
    <source>
        <dbReference type="Pfam" id="PF19289"/>
    </source>
</evidence>
<dbReference type="Proteomes" id="UP000189681">
    <property type="component" value="Unassembled WGS sequence"/>
</dbReference>
<dbReference type="AlphaFoldDB" id="A0A1V4AUV4"/>
<dbReference type="InterPro" id="IPR035068">
    <property type="entry name" value="TldD/PmbA_N"/>
</dbReference>
<reference evidence="3 4" key="1">
    <citation type="journal article" date="2017" name="Water Res.">
        <title>Discovery and metagenomic analysis of an anammox bacterial enrichment related to Candidatus "Brocadia caroliniensis" in a full-scale glycerol-fed nitritation-denitritation separate centrate treatment process.</title>
        <authorList>
            <person name="Park H."/>
            <person name="Brotto A.C."/>
            <person name="van Loosdrecht M.C."/>
            <person name="Chandran K."/>
        </authorList>
    </citation>
    <scope>NUCLEOTIDE SEQUENCE [LARGE SCALE GENOMIC DNA]</scope>
    <source>
        <strain evidence="3">26THWARD</strain>
    </source>
</reference>
<dbReference type="Pfam" id="PF19289">
    <property type="entry name" value="PmbA_TldD_3rd"/>
    <property type="match status" value="1"/>
</dbReference>
<comment type="similarity">
    <text evidence="1">Belongs to the peptidase U62 family.</text>
</comment>
<dbReference type="GO" id="GO:0005829">
    <property type="term" value="C:cytosol"/>
    <property type="evidence" value="ECO:0007669"/>
    <property type="project" value="TreeGrafter"/>
</dbReference>
<accession>A0A1V4AUV4</accession>
<dbReference type="InterPro" id="IPR036059">
    <property type="entry name" value="TldD/PmbA_sf"/>
</dbReference>
<dbReference type="PANTHER" id="PTHR30624">
    <property type="entry name" value="UNCHARACTERIZED PROTEIN TLDD AND PMBA"/>
    <property type="match status" value="1"/>
</dbReference>
<keyword evidence="3" id="KW-0378">Hydrolase</keyword>
<proteinExistence type="inferred from homology"/>
<dbReference type="InterPro" id="IPR045569">
    <property type="entry name" value="Metalloprtase-TldD/E_C"/>
</dbReference>
<gene>
    <name evidence="3" type="ORF">AYP45_06275</name>
</gene>
<name>A0A1V4AUV4_9BACT</name>
<organism evidence="3 4">
    <name type="scientific">Candidatus Brocadia carolinensis</name>
    <dbReference type="NCBI Taxonomy" id="1004156"/>
    <lineage>
        <taxon>Bacteria</taxon>
        <taxon>Pseudomonadati</taxon>
        <taxon>Planctomycetota</taxon>
        <taxon>Candidatus Brocadiia</taxon>
        <taxon>Candidatus Brocadiales</taxon>
        <taxon>Candidatus Brocadiaceae</taxon>
        <taxon>Candidatus Brocadia</taxon>
    </lineage>
</organism>
<dbReference type="InterPro" id="IPR051463">
    <property type="entry name" value="Peptidase_U62_metallo"/>
</dbReference>
<dbReference type="SUPFAM" id="SSF111283">
    <property type="entry name" value="Putative modulator of DNA gyrase, PmbA/TldD"/>
    <property type="match status" value="1"/>
</dbReference>
<sequence>MPIVRRIKIELMDALKETVAKAVQQTGSLRNCRYADIRLGIYEAKYAHAENGKAKGMGEDASLSFGIRMLAGEMCAWGFYGQPVGGIDAGPKSLGKILDLGVRKAYARAIANANEKAEFKPFAPSLTEVTLAGTDACRDTIQSVFDVDPRAVPLKDILALCLKVSGAMHGIGKDVAYASIDAQTGIHRELFCSTEGACIDQAHALTQGTIAVVAQRDGGISEVCHDSLGDLRGWEVLEGKNIYQQSLADFAWMRTHETLELTEAEFLPATNEPVVVVTNPHFNALLVHEIVGHPTEADRALKLETAYAGRSWLLRDLQDNELGKQIASPLVNAYSDPCMGGYGHYQYDAEGTPAKRVNLIENGVFREFMNGREHAAILKHHPNGSMRSTESHDVPLVRMTNTVFANGNRSPAEILAEVKDGYFIVNHRIPSISESRENFRISAQKVYKVENGKITKLYRQGGITADAKDFLMNIDAVGNDFSIFPIPNCGKGQPMQIMRVGNGGPTLRSRAKLTGHRAG</sequence>
<evidence type="ECO:0000256" key="1">
    <source>
        <dbReference type="ARBA" id="ARBA00005836"/>
    </source>
</evidence>
<dbReference type="PANTHER" id="PTHR30624:SF0">
    <property type="entry name" value="METALLOPROTEASE SLR0863"/>
    <property type="match status" value="1"/>
</dbReference>
<evidence type="ECO:0000313" key="4">
    <source>
        <dbReference type="Proteomes" id="UP000189681"/>
    </source>
</evidence>
<protein>
    <submittedName>
        <fullName evidence="3">Protease</fullName>
    </submittedName>
</protein>
<feature type="domain" description="Metalloprotease TldD/E C-terminal" evidence="2">
    <location>
        <begin position="275"/>
        <end position="508"/>
    </location>
</feature>
<dbReference type="Gene3D" id="3.30.2290.10">
    <property type="entry name" value="PmbA/TldD superfamily"/>
    <property type="match status" value="1"/>
</dbReference>
<dbReference type="GO" id="GO:0008237">
    <property type="term" value="F:metallopeptidase activity"/>
    <property type="evidence" value="ECO:0007669"/>
    <property type="project" value="InterPro"/>
</dbReference>
<dbReference type="STRING" id="1004156.AYP45_06275"/>